<evidence type="ECO:0000256" key="1">
    <source>
        <dbReference type="SAM" id="MobiDB-lite"/>
    </source>
</evidence>
<dbReference type="AlphaFoldDB" id="A0A8W8IZF6"/>
<name>A0A8W8IZF6_MAGGI</name>
<feature type="compositionally biased region" description="Basic and acidic residues" evidence="1">
    <location>
        <begin position="137"/>
        <end position="152"/>
    </location>
</feature>
<evidence type="ECO:0000313" key="4">
    <source>
        <dbReference type="Proteomes" id="UP000005408"/>
    </source>
</evidence>
<dbReference type="OrthoDB" id="6142207at2759"/>
<dbReference type="OMA" id="TIHADVH"/>
<keyword evidence="2" id="KW-1133">Transmembrane helix</keyword>
<dbReference type="Proteomes" id="UP000005408">
    <property type="component" value="Unassembled WGS sequence"/>
</dbReference>
<sequence length="379" mass="42424">MPTVCEESGASSSGYDSTLDLKTKLLSQEYTHEKCSCHEFTPSGRLFGRTRSLDPDLLNRCAECQKEKTRAKLVRYEKIPEDGDGGRVQVGGDPLGGTRVVDNRMGGTMLVSDPDIEVKQNLLNTDSEQDDNTINNKKKENPGDCDLEKGSDLPARKPWTRRKLTLKITVCLIVIALAIAGVVLGVINRPTKGDGPPVSQQLHQKSTPLPVTEFHTHSPLRNCTLVMELNKNDIPVLIPVGSQDFQTYTVPWRPRSTVSASNAILYSPETLTFNATRPGQFSVHIDVHIDTNFWIEEKHLQKTFSSVLCIHFPMKTLDPKKCITNKYIARTVSTQQLHKEVFLERGESFYVTIGVTTLDMIYHLKTDKNNLIEITSKKC</sequence>
<keyword evidence="2" id="KW-0812">Transmembrane</keyword>
<evidence type="ECO:0000313" key="3">
    <source>
        <dbReference type="EnsemblMetazoa" id="G16357.6:cds"/>
    </source>
</evidence>
<organism evidence="3 4">
    <name type="scientific">Magallana gigas</name>
    <name type="common">Pacific oyster</name>
    <name type="synonym">Crassostrea gigas</name>
    <dbReference type="NCBI Taxonomy" id="29159"/>
    <lineage>
        <taxon>Eukaryota</taxon>
        <taxon>Metazoa</taxon>
        <taxon>Spiralia</taxon>
        <taxon>Lophotrochozoa</taxon>
        <taxon>Mollusca</taxon>
        <taxon>Bivalvia</taxon>
        <taxon>Autobranchia</taxon>
        <taxon>Pteriomorphia</taxon>
        <taxon>Ostreida</taxon>
        <taxon>Ostreoidea</taxon>
        <taxon>Ostreidae</taxon>
        <taxon>Magallana</taxon>
    </lineage>
</organism>
<protein>
    <submittedName>
        <fullName evidence="3">Uncharacterized protein</fullName>
    </submittedName>
</protein>
<keyword evidence="4" id="KW-1185">Reference proteome</keyword>
<accession>A0A8W8IZF6</accession>
<keyword evidence="2" id="KW-0472">Membrane</keyword>
<evidence type="ECO:0000256" key="2">
    <source>
        <dbReference type="SAM" id="Phobius"/>
    </source>
</evidence>
<reference evidence="3" key="1">
    <citation type="submission" date="2022-08" db="UniProtKB">
        <authorList>
            <consortium name="EnsemblMetazoa"/>
        </authorList>
    </citation>
    <scope>IDENTIFICATION</scope>
    <source>
        <strain evidence="3">05x7-T-G4-1.051#20</strain>
    </source>
</reference>
<feature type="region of interest" description="Disordered" evidence="1">
    <location>
        <begin position="124"/>
        <end position="152"/>
    </location>
</feature>
<proteinExistence type="predicted"/>
<dbReference type="EnsemblMetazoa" id="G16357.6">
    <property type="protein sequence ID" value="G16357.6:cds"/>
    <property type="gene ID" value="G16357"/>
</dbReference>
<feature type="transmembrane region" description="Helical" evidence="2">
    <location>
        <begin position="164"/>
        <end position="187"/>
    </location>
</feature>